<dbReference type="FunFam" id="3.40.50.800:FF:000004">
    <property type="entry name" value="Glycine--tRNA ligase 2"/>
    <property type="match status" value="1"/>
</dbReference>
<sequence>MSAETLESVQELLNLEIAKVKALKAANACKDEYIPIIAALKDLKKRRDAFLKNVEDRVKFPVNREALESVAKRRFFFINGFEIYGGVAGLFDLGPPGCALKNNIVDTWRSHFVHRESMLELECSILTPYDVLKTSGHVDRFVDYMVTDVENGEAFRADHLLEDFLEKKLEATKDAETRKSLKNDLDNVESFTLAELGERLAFYDVKSPETGNALTEPVPFNLMFATSIGPSGNTPGFLRPETAQGIFVNFTRLLDYNASRMPFAAAQIGYSYRNEIAPRNALLRVREFQQAEIEHFVHPKRKDHPRFAEVADLEVDLFPWENQLGSREIVRTTFGAAVAEGVIDNQTLAYYLARTMLFMHSIGIVPEHLRFRQHMPTEMAHYASDCWDAEINTSYGWVEVAGHADRSCHDLTEHAKATNSKLVAYERFDEPRDVEVVEIDLNKKLIGKTHRGNAKHIFAHLAGLDDDAKLALANELTAAGAVTIASPVGDLELTADMATIATVTKRVSGESYTPAVIEPSFGIGRILYSVLEHTFYTRPDDEARAVLGFPIGIAPIKVALLPLSANAAFDPALADIRVLLEKARITFKVDASGAQIGRRYARSDEVGIPLAITVDFQTVDDNTVTLRERDSMTQVRASVADVVAAVGSLVMGLKSWETIRSELPHFSTATEE</sequence>
<dbReference type="STRING" id="461836.A0A0L0D3V4"/>
<keyword evidence="9" id="KW-0648">Protein biosynthesis</keyword>
<dbReference type="FunFam" id="3.30.930.10:FF:000158">
    <property type="entry name" value="Glycyl-tRNA synthetase"/>
    <property type="match status" value="1"/>
</dbReference>
<dbReference type="InterPro" id="IPR036621">
    <property type="entry name" value="Anticodon-bd_dom_sf"/>
</dbReference>
<dbReference type="Proteomes" id="UP000054408">
    <property type="component" value="Unassembled WGS sequence"/>
</dbReference>
<dbReference type="GO" id="GO:0004820">
    <property type="term" value="F:glycine-tRNA ligase activity"/>
    <property type="evidence" value="ECO:0007669"/>
    <property type="project" value="UniProtKB-EC"/>
</dbReference>
<keyword evidence="10 13" id="KW-0030">Aminoacyl-tRNA synthetase</keyword>
<dbReference type="GeneID" id="25563028"/>
<evidence type="ECO:0000313" key="13">
    <source>
        <dbReference type="EMBL" id="KNC46999.1"/>
    </source>
</evidence>
<dbReference type="PRINTS" id="PR01043">
    <property type="entry name" value="TRNASYNTHGLY"/>
</dbReference>
<dbReference type="RefSeq" id="XP_013759782.1">
    <property type="nucleotide sequence ID" value="XM_013904328.1"/>
</dbReference>
<dbReference type="InterPro" id="IPR002315">
    <property type="entry name" value="tRNA-synt_gly"/>
</dbReference>
<dbReference type="InterPro" id="IPR045864">
    <property type="entry name" value="aa-tRNA-synth_II/BPL/LPL"/>
</dbReference>
<dbReference type="eggNOG" id="KOG2298">
    <property type="taxonomic scope" value="Eukaryota"/>
</dbReference>
<protein>
    <recommendedName>
        <fullName evidence="4">glycine--tRNA ligase</fullName>
        <ecNumber evidence="4">6.1.1.14</ecNumber>
    </recommendedName>
    <alternativeName>
        <fullName evidence="11">Diadenosine tetraphosphate synthetase</fullName>
    </alternativeName>
</protein>
<evidence type="ECO:0000256" key="1">
    <source>
        <dbReference type="ARBA" id="ARBA00004496"/>
    </source>
</evidence>
<dbReference type="CDD" id="cd00774">
    <property type="entry name" value="GlyRS-like_core"/>
    <property type="match status" value="1"/>
</dbReference>
<dbReference type="Gene3D" id="3.40.50.800">
    <property type="entry name" value="Anticodon-binding domain"/>
    <property type="match status" value="1"/>
</dbReference>
<dbReference type="SUPFAM" id="SSF55681">
    <property type="entry name" value="Class II aaRS and biotin synthetases"/>
    <property type="match status" value="1"/>
</dbReference>
<evidence type="ECO:0000256" key="4">
    <source>
        <dbReference type="ARBA" id="ARBA00012829"/>
    </source>
</evidence>
<dbReference type="OMA" id="MEMQYFV"/>
<evidence type="ECO:0000256" key="11">
    <source>
        <dbReference type="ARBA" id="ARBA00030057"/>
    </source>
</evidence>
<dbReference type="NCBIfam" id="TIGR00389">
    <property type="entry name" value="glyS_dimeric"/>
    <property type="match status" value="1"/>
</dbReference>
<dbReference type="Gene3D" id="3.30.930.10">
    <property type="entry name" value="Bira Bifunctional Protein, Domain 2"/>
    <property type="match status" value="1"/>
</dbReference>
<name>A0A0L0D3V4_THETB</name>
<keyword evidence="8" id="KW-0067">ATP-binding</keyword>
<dbReference type="GO" id="GO:0005739">
    <property type="term" value="C:mitochondrion"/>
    <property type="evidence" value="ECO:0007669"/>
    <property type="project" value="TreeGrafter"/>
</dbReference>
<evidence type="ECO:0000256" key="9">
    <source>
        <dbReference type="ARBA" id="ARBA00022917"/>
    </source>
</evidence>
<dbReference type="SUPFAM" id="SSF52954">
    <property type="entry name" value="Class II aaRS ABD-related"/>
    <property type="match status" value="1"/>
</dbReference>
<dbReference type="Gene3D" id="3.30.720.200">
    <property type="match status" value="1"/>
</dbReference>
<dbReference type="AlphaFoldDB" id="A0A0L0D3V4"/>
<keyword evidence="5" id="KW-0963">Cytoplasm</keyword>
<keyword evidence="7" id="KW-0547">Nucleotide-binding</keyword>
<evidence type="ECO:0000256" key="3">
    <source>
        <dbReference type="ARBA" id="ARBA00011738"/>
    </source>
</evidence>
<dbReference type="Gene3D" id="3.30.40.230">
    <property type="match status" value="1"/>
</dbReference>
<dbReference type="FunFam" id="3.30.930.10:FF:000010">
    <property type="entry name" value="Glycyl-tRNA synthetase 1"/>
    <property type="match status" value="1"/>
</dbReference>
<dbReference type="InterPro" id="IPR006195">
    <property type="entry name" value="aa-tRNA-synth_II"/>
</dbReference>
<evidence type="ECO:0000256" key="7">
    <source>
        <dbReference type="ARBA" id="ARBA00022741"/>
    </source>
</evidence>
<evidence type="ECO:0000256" key="2">
    <source>
        <dbReference type="ARBA" id="ARBA00008226"/>
    </source>
</evidence>
<dbReference type="NCBIfam" id="NF003211">
    <property type="entry name" value="PRK04173.1"/>
    <property type="match status" value="1"/>
</dbReference>
<dbReference type="PANTHER" id="PTHR10745">
    <property type="entry name" value="GLYCYL-TRNA SYNTHETASE/DNA POLYMERASE SUBUNIT GAMMA-2"/>
    <property type="match status" value="1"/>
</dbReference>
<evidence type="ECO:0000259" key="12">
    <source>
        <dbReference type="PROSITE" id="PS50862"/>
    </source>
</evidence>
<dbReference type="GO" id="GO:0070150">
    <property type="term" value="P:mitochondrial glycyl-tRNA aminoacylation"/>
    <property type="evidence" value="ECO:0007669"/>
    <property type="project" value="TreeGrafter"/>
</dbReference>
<dbReference type="EMBL" id="GL349445">
    <property type="protein sequence ID" value="KNC46999.1"/>
    <property type="molecule type" value="Genomic_DNA"/>
</dbReference>
<comment type="subcellular location">
    <subcellularLocation>
        <location evidence="1">Cytoplasm</location>
    </subcellularLocation>
</comment>
<reference evidence="13 14" key="1">
    <citation type="submission" date="2010-05" db="EMBL/GenBank/DDBJ databases">
        <title>The Genome Sequence of Thecamonas trahens ATCC 50062.</title>
        <authorList>
            <consortium name="The Broad Institute Genome Sequencing Platform"/>
            <person name="Russ C."/>
            <person name="Cuomo C."/>
            <person name="Shea T."/>
            <person name="Young S.K."/>
            <person name="Zeng Q."/>
            <person name="Koehrsen M."/>
            <person name="Haas B."/>
            <person name="Borodovsky M."/>
            <person name="Guigo R."/>
            <person name="Alvarado L."/>
            <person name="Berlin A."/>
            <person name="Bochicchio J."/>
            <person name="Borenstein D."/>
            <person name="Chapman S."/>
            <person name="Chen Z."/>
            <person name="Freedman E."/>
            <person name="Gellesch M."/>
            <person name="Goldberg J."/>
            <person name="Griggs A."/>
            <person name="Gujja S."/>
            <person name="Heilman E."/>
            <person name="Heiman D."/>
            <person name="Hepburn T."/>
            <person name="Howarth C."/>
            <person name="Jen D."/>
            <person name="Larson L."/>
            <person name="Mehta T."/>
            <person name="Park D."/>
            <person name="Pearson M."/>
            <person name="Roberts A."/>
            <person name="Saif S."/>
            <person name="Shenoy N."/>
            <person name="Sisk P."/>
            <person name="Stolte C."/>
            <person name="Sykes S."/>
            <person name="Thomson T."/>
            <person name="Walk T."/>
            <person name="White J."/>
            <person name="Yandava C."/>
            <person name="Burger G."/>
            <person name="Gray M.W."/>
            <person name="Holland P.W.H."/>
            <person name="King N."/>
            <person name="Lang F.B.F."/>
            <person name="Roger A.J."/>
            <person name="Ruiz-Trillo I."/>
            <person name="Lander E."/>
            <person name="Nusbaum C."/>
        </authorList>
    </citation>
    <scope>NUCLEOTIDE SEQUENCE [LARGE SCALE GENOMIC DNA]</scope>
    <source>
        <strain evidence="13 14">ATCC 50062</strain>
    </source>
</reference>
<comment type="similarity">
    <text evidence="2">Belongs to the class-II aminoacyl-tRNA synthetase family.</text>
</comment>
<dbReference type="GO" id="GO:0005524">
    <property type="term" value="F:ATP binding"/>
    <property type="evidence" value="ECO:0007669"/>
    <property type="project" value="UniProtKB-KW"/>
</dbReference>
<evidence type="ECO:0000313" key="14">
    <source>
        <dbReference type="Proteomes" id="UP000054408"/>
    </source>
</evidence>
<organism evidence="13 14">
    <name type="scientific">Thecamonas trahens ATCC 50062</name>
    <dbReference type="NCBI Taxonomy" id="461836"/>
    <lineage>
        <taxon>Eukaryota</taxon>
        <taxon>Apusozoa</taxon>
        <taxon>Apusomonadida</taxon>
        <taxon>Apusomonadidae</taxon>
        <taxon>Thecamonas</taxon>
    </lineage>
</organism>
<dbReference type="PANTHER" id="PTHR10745:SF0">
    <property type="entry name" value="GLYCINE--TRNA LIGASE"/>
    <property type="match status" value="1"/>
</dbReference>
<dbReference type="PROSITE" id="PS50862">
    <property type="entry name" value="AA_TRNA_LIGASE_II"/>
    <property type="match status" value="1"/>
</dbReference>
<keyword evidence="6" id="KW-0436">Ligase</keyword>
<accession>A0A0L0D3V4</accession>
<dbReference type="InterPro" id="IPR033731">
    <property type="entry name" value="GlyRS-like_core"/>
</dbReference>
<dbReference type="InterPro" id="IPR004154">
    <property type="entry name" value="Anticodon-bd"/>
</dbReference>
<dbReference type="OrthoDB" id="57698at2759"/>
<feature type="domain" description="Aminoacyl-transfer RNA synthetases class-II family profile" evidence="12">
    <location>
        <begin position="193"/>
        <end position="539"/>
    </location>
</feature>
<evidence type="ECO:0000256" key="6">
    <source>
        <dbReference type="ARBA" id="ARBA00022598"/>
    </source>
</evidence>
<evidence type="ECO:0000256" key="8">
    <source>
        <dbReference type="ARBA" id="ARBA00022840"/>
    </source>
</evidence>
<dbReference type="Pfam" id="PF03129">
    <property type="entry name" value="HGTP_anticodon"/>
    <property type="match status" value="1"/>
</dbReference>
<evidence type="ECO:0000256" key="5">
    <source>
        <dbReference type="ARBA" id="ARBA00022490"/>
    </source>
</evidence>
<dbReference type="FunFam" id="3.30.40.230:FF:000001">
    <property type="entry name" value="Glycine--tRNA ligase"/>
    <property type="match status" value="1"/>
</dbReference>
<dbReference type="InterPro" id="IPR027031">
    <property type="entry name" value="Gly-tRNA_synthase/POLG2"/>
</dbReference>
<gene>
    <name evidence="13" type="ORF">AMSG_03422</name>
</gene>
<dbReference type="EC" id="6.1.1.14" evidence="4"/>
<comment type="subunit">
    <text evidence="3">Homodimer.</text>
</comment>
<keyword evidence="14" id="KW-1185">Reference proteome</keyword>
<evidence type="ECO:0000256" key="10">
    <source>
        <dbReference type="ARBA" id="ARBA00023146"/>
    </source>
</evidence>
<proteinExistence type="inferred from homology"/>